<feature type="domain" description="Lon proteolytic" evidence="20">
    <location>
        <begin position="599"/>
        <end position="780"/>
    </location>
</feature>
<dbReference type="InterPro" id="IPR003593">
    <property type="entry name" value="AAA+_ATPase"/>
</dbReference>
<dbReference type="GO" id="GO:0004176">
    <property type="term" value="F:ATP-dependent peptidase activity"/>
    <property type="evidence" value="ECO:0007669"/>
    <property type="project" value="UniProtKB-UniRule"/>
</dbReference>
<evidence type="ECO:0000256" key="4">
    <source>
        <dbReference type="ARBA" id="ARBA00022741"/>
    </source>
</evidence>
<evidence type="ECO:0000256" key="12">
    <source>
        <dbReference type="ARBA" id="ARBA00071934"/>
    </source>
</evidence>
<keyword evidence="3 14" id="KW-0645">Protease</keyword>
<evidence type="ECO:0000256" key="13">
    <source>
        <dbReference type="ARBA" id="ARBA00082722"/>
    </source>
</evidence>
<dbReference type="Gene3D" id="3.40.50.300">
    <property type="entry name" value="P-loop containing nucleotide triphosphate hydrolases"/>
    <property type="match status" value="1"/>
</dbReference>
<evidence type="ECO:0000313" key="22">
    <source>
        <dbReference type="EMBL" id="SHM24917.1"/>
    </source>
</evidence>
<sequence>MEQTIKSDKNIEEANILYTVAMRGLVAFPKMVMHFDVSRSKSVAAVERSLKEGSKLFLVTQHEAYVENPKASDLYKVGVVAEVKQVLKLPDNIMKVLVEGVYKANLVRLIDDGEVLKAEVKHTPTYSRTKIDEVEAEALMRSVKDIFERYASFFPRMPKELLTSIITQDSPVKLFETVTFNCNLNYRDKQTLLEETNVINKLSVLFACLTSEVEILELENLINEQTKNSIDKGQREFYLREQLRVIQEQLGEDEGDEAFGYINDIMELKIDEKSKEKLLKEADKLTKLPPSSQEAFVIKNYLDTVLDLPWGKYTKAKLSMDKAEAVLEKDHYGLKKVKERILEFLAVHMLNPEIKGQIICLAGPPGIGKTSIAKSIAKAMGRKYARVSLGGVRDEADIRGHRKTYVGAMPGRIITAISQAGSANPLILFDEIDKLCSDIKGDPSSAMLEVLDAEQNNAFRDHFIEVPFDLSKAVFITTANNVSAIPAPLLDRMEVIELPSYTAEEKFHIAKEHLVPKQLKEQGLKASQLKITDDAINELIQYYTKEAGVRSLERSIASLCRKTAKKIASEEAKKVTIKAKDISNYLGIRKYLGDLSSQKDQVGVVNGLAWTSVGGVLMPIEVLIMKGTGKIEVTGSLGDVMKESSKIAVSYVRSIAEKYGINPDFYKENDIHIHAPEGAVPKDGPSAGVTMTTALVSALSGTKIRSDVAMTGEVTLHGKVLPIGGLREKTMAAYKSGIKTVIIPIANKPDLEEVDKVVKDAIEFVYAEDLKDVLDTALIK</sequence>
<feature type="active site" evidence="14 16">
    <location>
        <position position="729"/>
    </location>
</feature>
<comment type="catalytic activity">
    <reaction evidence="9 14 15 18">
        <text>Hydrolysis of proteins in presence of ATP.</text>
        <dbReference type="EC" id="3.4.21.53"/>
    </reaction>
</comment>
<keyword evidence="7 14" id="KW-0067">ATP-binding</keyword>
<evidence type="ECO:0000256" key="8">
    <source>
        <dbReference type="ARBA" id="ARBA00023016"/>
    </source>
</evidence>
<comment type="subunit">
    <text evidence="14 15">Homohexamer. Organized in a ring with a central cavity.</text>
</comment>
<evidence type="ECO:0000256" key="15">
    <source>
        <dbReference type="PIRNR" id="PIRNR001174"/>
    </source>
</evidence>
<dbReference type="GO" id="GO:0005737">
    <property type="term" value="C:cytoplasm"/>
    <property type="evidence" value="ECO:0007669"/>
    <property type="project" value="UniProtKB-SubCell"/>
</dbReference>
<dbReference type="SUPFAM" id="SSF88697">
    <property type="entry name" value="PUA domain-like"/>
    <property type="match status" value="1"/>
</dbReference>
<dbReference type="InterPro" id="IPR015947">
    <property type="entry name" value="PUA-like_sf"/>
</dbReference>
<dbReference type="InterPro" id="IPR027543">
    <property type="entry name" value="Lon_bac"/>
</dbReference>
<feature type="binding site" evidence="14 17">
    <location>
        <begin position="363"/>
        <end position="370"/>
    </location>
    <ligand>
        <name>ATP</name>
        <dbReference type="ChEBI" id="CHEBI:30616"/>
    </ligand>
</feature>
<evidence type="ECO:0000256" key="2">
    <source>
        <dbReference type="ARBA" id="ARBA00022490"/>
    </source>
</evidence>
<dbReference type="Gene3D" id="1.10.8.60">
    <property type="match status" value="1"/>
</dbReference>
<gene>
    <name evidence="14" type="primary">lon</name>
    <name evidence="22" type="ORF">SAMN04487860_102192</name>
</gene>
<dbReference type="SMART" id="SM00382">
    <property type="entry name" value="AAA"/>
    <property type="match status" value="1"/>
</dbReference>
<dbReference type="GO" id="GO:0034605">
    <property type="term" value="P:cellular response to heat"/>
    <property type="evidence" value="ECO:0007669"/>
    <property type="project" value="UniProtKB-UniRule"/>
</dbReference>
<dbReference type="EC" id="3.4.21.53" evidence="11 14"/>
<dbReference type="CDD" id="cd19500">
    <property type="entry name" value="RecA-like_Lon"/>
    <property type="match status" value="1"/>
</dbReference>
<comment type="induction">
    <text evidence="14">By heat shock.</text>
</comment>
<evidence type="ECO:0000256" key="6">
    <source>
        <dbReference type="ARBA" id="ARBA00022825"/>
    </source>
</evidence>
<dbReference type="InterPro" id="IPR020568">
    <property type="entry name" value="Ribosomal_Su5_D2-typ_SF"/>
</dbReference>
<evidence type="ECO:0000259" key="21">
    <source>
        <dbReference type="PROSITE" id="PS51787"/>
    </source>
</evidence>
<dbReference type="GO" id="GO:0043565">
    <property type="term" value="F:sequence-specific DNA binding"/>
    <property type="evidence" value="ECO:0007669"/>
    <property type="project" value="UniProtKB-UniRule"/>
</dbReference>
<feature type="active site" evidence="14 16">
    <location>
        <position position="686"/>
    </location>
</feature>
<dbReference type="AlphaFoldDB" id="A0A1M7H9P9"/>
<evidence type="ECO:0000256" key="16">
    <source>
        <dbReference type="PIRSR" id="PIRSR001174-1"/>
    </source>
</evidence>
<dbReference type="Proteomes" id="UP000184394">
    <property type="component" value="Unassembled WGS sequence"/>
</dbReference>
<dbReference type="InterPro" id="IPR008269">
    <property type="entry name" value="Lon_proteolytic"/>
</dbReference>
<dbReference type="GO" id="GO:0005524">
    <property type="term" value="F:ATP binding"/>
    <property type="evidence" value="ECO:0007669"/>
    <property type="project" value="UniProtKB-UniRule"/>
</dbReference>
<feature type="domain" description="Lon N-terminal" evidence="21">
    <location>
        <begin position="17"/>
        <end position="213"/>
    </location>
</feature>
<dbReference type="Pfam" id="PF02190">
    <property type="entry name" value="LON_substr_bdg"/>
    <property type="match status" value="1"/>
</dbReference>
<dbReference type="InterPro" id="IPR008268">
    <property type="entry name" value="Peptidase_S16_AS"/>
</dbReference>
<dbReference type="Gene3D" id="2.30.130.40">
    <property type="entry name" value="LON domain-like"/>
    <property type="match status" value="1"/>
</dbReference>
<evidence type="ECO:0000259" key="20">
    <source>
        <dbReference type="PROSITE" id="PS51786"/>
    </source>
</evidence>
<dbReference type="RefSeq" id="WP_072948634.1">
    <property type="nucleotide sequence ID" value="NZ_FRCT01000002.1"/>
</dbReference>
<evidence type="ECO:0000256" key="10">
    <source>
        <dbReference type="ARBA" id="ARBA00053875"/>
    </source>
</evidence>
<keyword evidence="8 14" id="KW-0346">Stress response</keyword>
<dbReference type="InterPro" id="IPR014721">
    <property type="entry name" value="Ribsml_uS5_D2-typ_fold_subgr"/>
</dbReference>
<comment type="function">
    <text evidence="10 14">ATP-dependent serine protease that mediates the selective degradation of mutant and abnormal proteins as well as certain short-lived regulatory proteins. Required for cellular homeostasis and for survival from DNA damage and developmental changes induced by stress. Degrades polypeptides processively to yield small peptide fragments that are 5 to 10 amino acids long. Binds to DNA in a double-stranded, site-specific manner.</text>
</comment>
<dbReference type="PIRSF" id="PIRSF001174">
    <property type="entry name" value="Lon_proteas"/>
    <property type="match status" value="1"/>
</dbReference>
<dbReference type="SUPFAM" id="SSF54211">
    <property type="entry name" value="Ribosomal protein S5 domain 2-like"/>
    <property type="match status" value="1"/>
</dbReference>
<dbReference type="PANTHER" id="PTHR10046">
    <property type="entry name" value="ATP DEPENDENT LON PROTEASE FAMILY MEMBER"/>
    <property type="match status" value="1"/>
</dbReference>
<evidence type="ECO:0000256" key="17">
    <source>
        <dbReference type="PIRSR" id="PIRSR001174-2"/>
    </source>
</evidence>
<dbReference type="OrthoDB" id="9803599at2"/>
<accession>A0A1M7H9P9</accession>
<evidence type="ECO:0000256" key="19">
    <source>
        <dbReference type="RuleBase" id="RU000591"/>
    </source>
</evidence>
<dbReference type="Pfam" id="PF22667">
    <property type="entry name" value="Lon_lid"/>
    <property type="match status" value="1"/>
</dbReference>
<evidence type="ECO:0000256" key="9">
    <source>
        <dbReference type="ARBA" id="ARBA00050665"/>
    </source>
</evidence>
<dbReference type="InterPro" id="IPR004815">
    <property type="entry name" value="Lon_bac/euk-typ"/>
</dbReference>
<dbReference type="PROSITE" id="PS01046">
    <property type="entry name" value="LON_SER"/>
    <property type="match status" value="1"/>
</dbReference>
<keyword evidence="5 14" id="KW-0378">Hydrolase</keyword>
<dbReference type="SMART" id="SM00464">
    <property type="entry name" value="LON"/>
    <property type="match status" value="1"/>
</dbReference>
<dbReference type="PROSITE" id="PS51786">
    <property type="entry name" value="LON_PROTEOLYTIC"/>
    <property type="match status" value="1"/>
</dbReference>
<dbReference type="FunFam" id="3.40.50.300:FF:000021">
    <property type="entry name" value="Lon protease homolog"/>
    <property type="match status" value="1"/>
</dbReference>
<dbReference type="InterPro" id="IPR003111">
    <property type="entry name" value="Lon_prtase_N"/>
</dbReference>
<dbReference type="Pfam" id="PF00004">
    <property type="entry name" value="AAA"/>
    <property type="match status" value="1"/>
</dbReference>
<proteinExistence type="evidence at transcript level"/>
<organism evidence="22 23">
    <name type="scientific">Ruminococcus flavefaciens</name>
    <dbReference type="NCBI Taxonomy" id="1265"/>
    <lineage>
        <taxon>Bacteria</taxon>
        <taxon>Bacillati</taxon>
        <taxon>Bacillota</taxon>
        <taxon>Clostridia</taxon>
        <taxon>Eubacteriales</taxon>
        <taxon>Oscillospiraceae</taxon>
        <taxon>Ruminococcus</taxon>
    </lineage>
</organism>
<name>A0A1M7H9P9_RUMFL</name>
<dbReference type="NCBIfam" id="TIGR00763">
    <property type="entry name" value="lon"/>
    <property type="match status" value="1"/>
</dbReference>
<comment type="subcellular location">
    <subcellularLocation>
        <location evidence="1 14 15">Cytoplasm</location>
    </subcellularLocation>
</comment>
<dbReference type="Gene3D" id="3.30.230.10">
    <property type="match status" value="1"/>
</dbReference>
<evidence type="ECO:0000256" key="18">
    <source>
        <dbReference type="PROSITE-ProRule" id="PRU01122"/>
    </source>
</evidence>
<evidence type="ECO:0000256" key="14">
    <source>
        <dbReference type="HAMAP-Rule" id="MF_01973"/>
    </source>
</evidence>
<dbReference type="PROSITE" id="PS51787">
    <property type="entry name" value="LON_N"/>
    <property type="match status" value="1"/>
</dbReference>
<dbReference type="HAMAP" id="MF_01973">
    <property type="entry name" value="lon_bact"/>
    <property type="match status" value="1"/>
</dbReference>
<keyword evidence="4 14" id="KW-0547">Nucleotide-binding</keyword>
<dbReference type="InterPro" id="IPR027417">
    <property type="entry name" value="P-loop_NTPase"/>
</dbReference>
<dbReference type="InterPro" id="IPR046336">
    <property type="entry name" value="Lon_prtase_N_sf"/>
</dbReference>
<comment type="similarity">
    <text evidence="14 15 18 19">Belongs to the peptidase S16 family.</text>
</comment>
<dbReference type="InterPro" id="IPR003959">
    <property type="entry name" value="ATPase_AAA_core"/>
</dbReference>
<evidence type="ECO:0000313" key="23">
    <source>
        <dbReference type="Proteomes" id="UP000184394"/>
    </source>
</evidence>
<protein>
    <recommendedName>
        <fullName evidence="12 14">Lon protease</fullName>
        <ecNumber evidence="11 14">3.4.21.53</ecNumber>
    </recommendedName>
    <alternativeName>
        <fullName evidence="13 14">ATP-dependent protease La</fullName>
    </alternativeName>
</protein>
<dbReference type="SUPFAM" id="SSF52540">
    <property type="entry name" value="P-loop containing nucleoside triphosphate hydrolases"/>
    <property type="match status" value="1"/>
</dbReference>
<dbReference type="GO" id="GO:0006515">
    <property type="term" value="P:protein quality control for misfolded or incompletely synthesized proteins"/>
    <property type="evidence" value="ECO:0007669"/>
    <property type="project" value="UniProtKB-UniRule"/>
</dbReference>
<dbReference type="Gene3D" id="1.20.5.5270">
    <property type="match status" value="1"/>
</dbReference>
<dbReference type="GO" id="GO:0004252">
    <property type="term" value="F:serine-type endopeptidase activity"/>
    <property type="evidence" value="ECO:0007669"/>
    <property type="project" value="UniProtKB-UniRule"/>
</dbReference>
<dbReference type="Pfam" id="PF05362">
    <property type="entry name" value="Lon_C"/>
    <property type="match status" value="1"/>
</dbReference>
<dbReference type="EMBL" id="FRCT01000002">
    <property type="protein sequence ID" value="SHM24917.1"/>
    <property type="molecule type" value="Genomic_DNA"/>
</dbReference>
<evidence type="ECO:0000256" key="7">
    <source>
        <dbReference type="ARBA" id="ARBA00022840"/>
    </source>
</evidence>
<dbReference type="InterPro" id="IPR054594">
    <property type="entry name" value="Lon_lid"/>
</dbReference>
<evidence type="ECO:0000256" key="3">
    <source>
        <dbReference type="ARBA" id="ARBA00022670"/>
    </source>
</evidence>
<evidence type="ECO:0000256" key="5">
    <source>
        <dbReference type="ARBA" id="ARBA00022801"/>
    </source>
</evidence>
<dbReference type="PRINTS" id="PR00830">
    <property type="entry name" value="ENDOLAPTASE"/>
</dbReference>
<dbReference type="Gene3D" id="1.20.58.1480">
    <property type="match status" value="1"/>
</dbReference>
<keyword evidence="2 14" id="KW-0963">Cytoplasm</keyword>
<reference evidence="22 23" key="1">
    <citation type="submission" date="2016-11" db="EMBL/GenBank/DDBJ databases">
        <authorList>
            <person name="Jaros S."/>
            <person name="Januszkiewicz K."/>
            <person name="Wedrychowicz H."/>
        </authorList>
    </citation>
    <scope>NUCLEOTIDE SEQUENCE [LARGE SCALE GENOMIC DNA]</scope>
    <source>
        <strain evidence="22 23">Y1</strain>
    </source>
</reference>
<evidence type="ECO:0000256" key="1">
    <source>
        <dbReference type="ARBA" id="ARBA00004496"/>
    </source>
</evidence>
<keyword evidence="6 14" id="KW-0720">Serine protease</keyword>
<evidence type="ECO:0000256" key="11">
    <source>
        <dbReference type="ARBA" id="ARBA00066743"/>
    </source>
</evidence>
<dbReference type="GO" id="GO:0016887">
    <property type="term" value="F:ATP hydrolysis activity"/>
    <property type="evidence" value="ECO:0007669"/>
    <property type="project" value="UniProtKB-UniRule"/>
</dbReference>
<dbReference type="InterPro" id="IPR027065">
    <property type="entry name" value="Lon_Prtase"/>
</dbReference>